<evidence type="ECO:0000313" key="5">
    <source>
        <dbReference type="Proteomes" id="UP000245934"/>
    </source>
</evidence>
<evidence type="ECO:0000259" key="3">
    <source>
        <dbReference type="PROSITE" id="PS50102"/>
    </source>
</evidence>
<dbReference type="GO" id="GO:0003723">
    <property type="term" value="F:RNA binding"/>
    <property type="evidence" value="ECO:0007669"/>
    <property type="project" value="UniProtKB-KW"/>
</dbReference>
<reference evidence="4 5" key="1">
    <citation type="submission" date="2018-05" db="EMBL/GenBank/DDBJ databases">
        <title>Draft genome of Methanospirillum stamsii Pt1.</title>
        <authorList>
            <person name="Dueholm M.S."/>
            <person name="Nielsen P.H."/>
            <person name="Bakmann L.F."/>
            <person name="Otzen D.E."/>
        </authorList>
    </citation>
    <scope>NUCLEOTIDE SEQUENCE [LARGE SCALE GENOMIC DNA]</scope>
    <source>
        <strain evidence="4 5">Pt1</strain>
    </source>
</reference>
<dbReference type="PROSITE" id="PS50102">
    <property type="entry name" value="RRM"/>
    <property type="match status" value="1"/>
</dbReference>
<dbReference type="OrthoDB" id="116744at2157"/>
<dbReference type="SMART" id="SM00360">
    <property type="entry name" value="RRM"/>
    <property type="match status" value="1"/>
</dbReference>
<dbReference type="EMBL" id="QGMZ01000039">
    <property type="protein sequence ID" value="PWR70771.1"/>
    <property type="molecule type" value="Genomic_DNA"/>
</dbReference>
<name>A0A2V2N5I1_9EURY</name>
<dbReference type="SUPFAM" id="SSF54928">
    <property type="entry name" value="RNA-binding domain, RBD"/>
    <property type="match status" value="1"/>
</dbReference>
<dbReference type="Gene3D" id="3.30.70.330">
    <property type="match status" value="1"/>
</dbReference>
<comment type="caution">
    <text evidence="4">The sequence shown here is derived from an EMBL/GenBank/DDBJ whole genome shotgun (WGS) entry which is preliminary data.</text>
</comment>
<feature type="domain" description="RRM" evidence="3">
    <location>
        <begin position="4"/>
        <end position="76"/>
    </location>
</feature>
<organism evidence="4 5">
    <name type="scientific">Methanospirillum stamsii</name>
    <dbReference type="NCBI Taxonomy" id="1277351"/>
    <lineage>
        <taxon>Archaea</taxon>
        <taxon>Methanobacteriati</taxon>
        <taxon>Methanobacteriota</taxon>
        <taxon>Stenosarchaea group</taxon>
        <taxon>Methanomicrobia</taxon>
        <taxon>Methanomicrobiales</taxon>
        <taxon>Methanospirillaceae</taxon>
        <taxon>Methanospirillum</taxon>
    </lineage>
</organism>
<feature type="compositionally biased region" description="Basic and acidic residues" evidence="2">
    <location>
        <begin position="70"/>
        <end position="83"/>
    </location>
</feature>
<dbReference type="Proteomes" id="UP000245934">
    <property type="component" value="Unassembled WGS sequence"/>
</dbReference>
<dbReference type="GeneID" id="97608170"/>
<feature type="compositionally biased region" description="Gly residues" evidence="2">
    <location>
        <begin position="84"/>
        <end position="113"/>
    </location>
</feature>
<dbReference type="Pfam" id="PF00076">
    <property type="entry name" value="RRM_1"/>
    <property type="match status" value="1"/>
</dbReference>
<evidence type="ECO:0000256" key="2">
    <source>
        <dbReference type="SAM" id="MobiDB-lite"/>
    </source>
</evidence>
<keyword evidence="1" id="KW-0694">RNA-binding</keyword>
<dbReference type="InterPro" id="IPR035979">
    <property type="entry name" value="RBD_domain_sf"/>
</dbReference>
<dbReference type="PANTHER" id="PTHR48025">
    <property type="entry name" value="OS02G0815200 PROTEIN"/>
    <property type="match status" value="1"/>
</dbReference>
<accession>A0A2V2N5I1</accession>
<protein>
    <submittedName>
        <fullName evidence="4">RNA-binding protein</fullName>
    </submittedName>
</protein>
<feature type="region of interest" description="Disordered" evidence="2">
    <location>
        <begin position="70"/>
        <end position="113"/>
    </location>
</feature>
<dbReference type="InterPro" id="IPR012677">
    <property type="entry name" value="Nucleotide-bd_a/b_plait_sf"/>
</dbReference>
<evidence type="ECO:0000313" key="4">
    <source>
        <dbReference type="EMBL" id="PWR70771.1"/>
    </source>
</evidence>
<gene>
    <name evidence="4" type="ORF">DLD82_14845</name>
</gene>
<sequence length="113" mass="12324">MEGKRLYIGNLPYSTNETQIREIFAPFGTVENVKLIEQKGFGFVEMSTSEEAQNAMDSLNQTEFGGRTLRIDEARPMQPRREFGGSGSFGGNRGYGGGGNSGSGGFGGNRRRF</sequence>
<keyword evidence="5" id="KW-1185">Reference proteome</keyword>
<evidence type="ECO:0000256" key="1">
    <source>
        <dbReference type="ARBA" id="ARBA00022884"/>
    </source>
</evidence>
<dbReference type="RefSeq" id="WP_109941905.1">
    <property type="nucleotide sequence ID" value="NZ_CP176366.1"/>
</dbReference>
<dbReference type="InterPro" id="IPR000504">
    <property type="entry name" value="RRM_dom"/>
</dbReference>
<proteinExistence type="predicted"/>
<dbReference type="AlphaFoldDB" id="A0A2V2N5I1"/>
<dbReference type="InterPro" id="IPR050502">
    <property type="entry name" value="Euk_RNA-bind_prot"/>
</dbReference>
<dbReference type="PANTHER" id="PTHR48025:SF1">
    <property type="entry name" value="RRM DOMAIN-CONTAINING PROTEIN"/>
    <property type="match status" value="1"/>
</dbReference>